<dbReference type="AlphaFoldDB" id="A0A1I5VZB9"/>
<dbReference type="GO" id="GO:0017004">
    <property type="term" value="P:cytochrome complex assembly"/>
    <property type="evidence" value="ECO:0007669"/>
    <property type="project" value="UniProtKB-KW"/>
</dbReference>
<evidence type="ECO:0000256" key="1">
    <source>
        <dbReference type="ARBA" id="ARBA00004141"/>
    </source>
</evidence>
<evidence type="ECO:0000256" key="3">
    <source>
        <dbReference type="ARBA" id="ARBA00022748"/>
    </source>
</evidence>
<dbReference type="RefSeq" id="WP_093534811.1">
    <property type="nucleotide sequence ID" value="NZ_CP183885.1"/>
</dbReference>
<keyword evidence="2 7" id="KW-0812">Transmembrane</keyword>
<dbReference type="InterPro" id="IPR007816">
    <property type="entry name" value="ResB-like_domain"/>
</dbReference>
<feature type="transmembrane region" description="Helical" evidence="7">
    <location>
        <begin position="126"/>
        <end position="148"/>
    </location>
</feature>
<evidence type="ECO:0000256" key="6">
    <source>
        <dbReference type="SAM" id="Coils"/>
    </source>
</evidence>
<evidence type="ECO:0000256" key="2">
    <source>
        <dbReference type="ARBA" id="ARBA00022692"/>
    </source>
</evidence>
<dbReference type="GO" id="GO:0016020">
    <property type="term" value="C:membrane"/>
    <property type="evidence" value="ECO:0007669"/>
    <property type="project" value="UniProtKB-SubCell"/>
</dbReference>
<feature type="domain" description="ResB-like" evidence="8">
    <location>
        <begin position="65"/>
        <end position="521"/>
    </location>
</feature>
<feature type="transmembrane region" description="Helical" evidence="7">
    <location>
        <begin position="67"/>
        <end position="89"/>
    </location>
</feature>
<keyword evidence="10" id="KW-1185">Reference proteome</keyword>
<gene>
    <name evidence="9" type="ORF">SAMN05421670_1031</name>
</gene>
<comment type="subcellular location">
    <subcellularLocation>
        <location evidence="1">Membrane</location>
        <topology evidence="1">Multi-pass membrane protein</topology>
    </subcellularLocation>
</comment>
<evidence type="ECO:0000313" key="10">
    <source>
        <dbReference type="Proteomes" id="UP000198734"/>
    </source>
</evidence>
<feature type="transmembrane region" description="Helical" evidence="7">
    <location>
        <begin position="218"/>
        <end position="240"/>
    </location>
</feature>
<proteinExistence type="predicted"/>
<evidence type="ECO:0000313" key="9">
    <source>
        <dbReference type="EMBL" id="SFQ12780.1"/>
    </source>
</evidence>
<dbReference type="InterPro" id="IPR023494">
    <property type="entry name" value="Cyt_c_bgen_Ccs1/CcsB/ResB"/>
</dbReference>
<evidence type="ECO:0000256" key="5">
    <source>
        <dbReference type="ARBA" id="ARBA00023136"/>
    </source>
</evidence>
<dbReference type="EMBL" id="FOXU01000001">
    <property type="protein sequence ID" value="SFQ12780.1"/>
    <property type="molecule type" value="Genomic_DNA"/>
</dbReference>
<reference evidence="10" key="1">
    <citation type="submission" date="2016-10" db="EMBL/GenBank/DDBJ databases">
        <authorList>
            <person name="Varghese N."/>
            <person name="Submissions S."/>
        </authorList>
    </citation>
    <scope>NUCLEOTIDE SEQUENCE [LARGE SCALE GENOMIC DNA]</scope>
    <source>
        <strain evidence="10">DSM 11706</strain>
    </source>
</reference>
<evidence type="ECO:0000259" key="8">
    <source>
        <dbReference type="Pfam" id="PF05140"/>
    </source>
</evidence>
<dbReference type="PANTHER" id="PTHR31566:SF0">
    <property type="entry name" value="CYTOCHROME C BIOGENESIS PROTEIN CCS1, CHLOROPLASTIC"/>
    <property type="match status" value="1"/>
</dbReference>
<evidence type="ECO:0000256" key="7">
    <source>
        <dbReference type="SAM" id="Phobius"/>
    </source>
</evidence>
<keyword evidence="5 7" id="KW-0472">Membrane</keyword>
<keyword evidence="6" id="KW-0175">Coiled coil</keyword>
<evidence type="ECO:0000256" key="4">
    <source>
        <dbReference type="ARBA" id="ARBA00022989"/>
    </source>
</evidence>
<sequence>MDKIVCTCGNVNPAGTELCESCGRPLNDETKEKKIVDMRYEGSARRSQTYNKTIIDKVWNFFSSVKVGMWIIVAILVAAAIGTILPQVFYVPATNETDIAAYYERIYGTFGTLYYQLGLSDLYSSWWFQGLVGMLGISLVIASLDRVIPLYKSLKKQKTKRHISFLKRQRVYGIGKADVSEESLLKAEEKLKELKYNVKREGNAILAERGRFSRWGPYVNHLGLIIFLFGVMLRALPGFYVDETMWLREGETLYVPETHGYFLESKEFIYETYSKEESKEVYGEAIDRVGTIAKNYQTDVALYKGPEGAVAGHTEDLTFEKEASIQVNKPIKFDNFSVFQMDFRLDELATMTFQLQDKQTQQSFGEFTIDLADPQPIYELNDGYKVEVMDYYADFTGFEEGVPQSQSPLPNNPAFLIKMYSPEFPKGETSFVMIKETVEPLGENQHKIAFQSVETRDVSGLTVRKDLTLPLLALGGLIFMIGVAQGAYWNHRRIWIQLLEDGQTVIAAHTNKNWLSVKRDLDKVTDVAHLPKYLDQQDIDSLEEKVDKVEGV</sequence>
<dbReference type="STRING" id="126156.SAMN05421670_1031"/>
<feature type="coiled-coil region" evidence="6">
    <location>
        <begin position="177"/>
        <end position="204"/>
    </location>
</feature>
<feature type="transmembrane region" description="Helical" evidence="7">
    <location>
        <begin position="467"/>
        <end position="489"/>
    </location>
</feature>
<protein>
    <submittedName>
        <fullName evidence="9">Cytochrome c biogenesis protein</fullName>
    </submittedName>
</protein>
<dbReference type="OrthoDB" id="9770923at2"/>
<keyword evidence="3" id="KW-0201">Cytochrome c-type biogenesis</keyword>
<keyword evidence="4 7" id="KW-1133">Transmembrane helix</keyword>
<dbReference type="Proteomes" id="UP000198734">
    <property type="component" value="Unassembled WGS sequence"/>
</dbReference>
<name>A0A1I5VZB9_9BACI</name>
<accession>A0A1I5VZB9</accession>
<organism evidence="9 10">
    <name type="scientific">Psychrobacillus psychrotolerans</name>
    <dbReference type="NCBI Taxonomy" id="126156"/>
    <lineage>
        <taxon>Bacteria</taxon>
        <taxon>Bacillati</taxon>
        <taxon>Bacillota</taxon>
        <taxon>Bacilli</taxon>
        <taxon>Bacillales</taxon>
        <taxon>Bacillaceae</taxon>
        <taxon>Psychrobacillus</taxon>
    </lineage>
</organism>
<dbReference type="Pfam" id="PF05140">
    <property type="entry name" value="ResB"/>
    <property type="match status" value="1"/>
</dbReference>
<dbReference type="PANTHER" id="PTHR31566">
    <property type="entry name" value="CYTOCHROME C BIOGENESIS PROTEIN CCS1, CHLOROPLASTIC"/>
    <property type="match status" value="1"/>
</dbReference>